<evidence type="ECO:0000256" key="1">
    <source>
        <dbReference type="ARBA" id="ARBA00022676"/>
    </source>
</evidence>
<sequence>MKKVLIIAYYWPPSGGGGVQRWLKFTKYLPENGWKPIVVVPKNPEYPVIDQSLEADVAKEATVLKMPIWEPYGLFKKLTGRKKDEKVNTGLLFDEKKQSFTEKLSLWIRGNILIPDPRIFWVRPTAKRLQKLIPELKPDFIITTGTPHSIHLIGRRLKNLFPEIPWLADLRDPWSDLDMLDQFYVSGWARNRQRSLEQSVLETADVVTTVSPTWTKELQAKVETPVHCITNGYDSEDFKNYDYQSANDNFIISHVGIINSYRNPEPLWSALEELCTELPDFKRKLKLQIIGITDAGLGKSLDKFPQLRERTSVTGYIPHEEVVKKYQESACLLLLLNNTKNSNGHIPGKFFEYLASGKPILAIAPENSDVAGIINDNQFGFACDFEDKEKIKETILQVFKNSVVIPDTIKVNEYSRRDLTYKLVKLLKNL</sequence>
<dbReference type="Pfam" id="PF13579">
    <property type="entry name" value="Glyco_trans_4_4"/>
    <property type="match status" value="1"/>
</dbReference>
<dbReference type="EMBL" id="CP048409">
    <property type="protein sequence ID" value="QIA06723.1"/>
    <property type="molecule type" value="Genomic_DNA"/>
</dbReference>
<proteinExistence type="predicted"/>
<keyword evidence="6" id="KW-1185">Reference proteome</keyword>
<feature type="domain" description="Glycosyl transferase family 1" evidence="3">
    <location>
        <begin position="244"/>
        <end position="402"/>
    </location>
</feature>
<dbReference type="AlphaFoldDB" id="A0A6C0RB70"/>
<dbReference type="InterPro" id="IPR001296">
    <property type="entry name" value="Glyco_trans_1"/>
</dbReference>
<dbReference type="InterPro" id="IPR028098">
    <property type="entry name" value="Glyco_trans_4-like_N"/>
</dbReference>
<dbReference type="KEGG" id="drc:G0Q07_02805"/>
<dbReference type="Gene3D" id="3.40.50.2000">
    <property type="entry name" value="Glycogen Phosphorylase B"/>
    <property type="match status" value="2"/>
</dbReference>
<dbReference type="RefSeq" id="WP_163344653.1">
    <property type="nucleotide sequence ID" value="NZ_CP048409.1"/>
</dbReference>
<organism evidence="5 6">
    <name type="scientific">Draconibacterium halophilum</name>
    <dbReference type="NCBI Taxonomy" id="2706887"/>
    <lineage>
        <taxon>Bacteria</taxon>
        <taxon>Pseudomonadati</taxon>
        <taxon>Bacteroidota</taxon>
        <taxon>Bacteroidia</taxon>
        <taxon>Marinilabiliales</taxon>
        <taxon>Prolixibacteraceae</taxon>
        <taxon>Draconibacterium</taxon>
    </lineage>
</organism>
<dbReference type="PANTHER" id="PTHR12526">
    <property type="entry name" value="GLYCOSYLTRANSFERASE"/>
    <property type="match status" value="1"/>
</dbReference>
<keyword evidence="2 5" id="KW-0808">Transferase</keyword>
<reference evidence="5 6" key="1">
    <citation type="submission" date="2020-02" db="EMBL/GenBank/DDBJ databases">
        <title>Genome sequencing for Draconibacterium sp. strain M1.</title>
        <authorList>
            <person name="Park S.-J."/>
        </authorList>
    </citation>
    <scope>NUCLEOTIDE SEQUENCE [LARGE SCALE GENOMIC DNA]</scope>
    <source>
        <strain evidence="5 6">M1</strain>
    </source>
</reference>
<evidence type="ECO:0000256" key="2">
    <source>
        <dbReference type="ARBA" id="ARBA00022679"/>
    </source>
</evidence>
<dbReference type="GO" id="GO:0016757">
    <property type="term" value="F:glycosyltransferase activity"/>
    <property type="evidence" value="ECO:0007669"/>
    <property type="project" value="UniProtKB-KW"/>
</dbReference>
<accession>A0A6C0RB70</accession>
<name>A0A6C0RB70_9BACT</name>
<feature type="domain" description="Glycosyltransferase subfamily 4-like N-terminal" evidence="4">
    <location>
        <begin position="125"/>
        <end position="231"/>
    </location>
</feature>
<protein>
    <submittedName>
        <fullName evidence="5">Glycosyltransferase family 4 protein</fullName>
    </submittedName>
</protein>
<keyword evidence="1" id="KW-0328">Glycosyltransferase</keyword>
<evidence type="ECO:0000313" key="6">
    <source>
        <dbReference type="Proteomes" id="UP000474630"/>
    </source>
</evidence>
<gene>
    <name evidence="5" type="ORF">G0Q07_02805</name>
</gene>
<evidence type="ECO:0000259" key="4">
    <source>
        <dbReference type="Pfam" id="PF13579"/>
    </source>
</evidence>
<dbReference type="SUPFAM" id="SSF53756">
    <property type="entry name" value="UDP-Glycosyltransferase/glycogen phosphorylase"/>
    <property type="match status" value="1"/>
</dbReference>
<evidence type="ECO:0000313" key="5">
    <source>
        <dbReference type="EMBL" id="QIA06723.1"/>
    </source>
</evidence>
<dbReference type="Proteomes" id="UP000474630">
    <property type="component" value="Chromosome"/>
</dbReference>
<dbReference type="PANTHER" id="PTHR12526:SF629">
    <property type="entry name" value="TEICHURONIC ACID BIOSYNTHESIS GLYCOSYLTRANSFERASE TUAH-RELATED"/>
    <property type="match status" value="1"/>
</dbReference>
<evidence type="ECO:0000259" key="3">
    <source>
        <dbReference type="Pfam" id="PF00534"/>
    </source>
</evidence>
<dbReference type="Pfam" id="PF00534">
    <property type="entry name" value="Glycos_transf_1"/>
    <property type="match status" value="1"/>
</dbReference>